<sequence>MQIIKGQSDLLLKIGSGVPSLDFLLARNKQQSPERIAAEYDAQHTVNVSSRENSGFGYPQVYDNEQRFIFTRSRF</sequence>
<organism evidence="1 2">
    <name type="scientific">Shigella dysenteriae</name>
    <dbReference type="NCBI Taxonomy" id="622"/>
    <lineage>
        <taxon>Bacteria</taxon>
        <taxon>Pseudomonadati</taxon>
        <taxon>Pseudomonadota</taxon>
        <taxon>Gammaproteobacteria</taxon>
        <taxon>Enterobacterales</taxon>
        <taxon>Enterobacteriaceae</taxon>
        <taxon>Shigella</taxon>
    </lineage>
</organism>
<dbReference type="Proteomes" id="UP000274225">
    <property type="component" value="Unassembled WGS sequence"/>
</dbReference>
<dbReference type="AlphaFoldDB" id="A0A3P6KCN9"/>
<proteinExistence type="predicted"/>
<reference evidence="1 2" key="1">
    <citation type="submission" date="2018-11" db="EMBL/GenBank/DDBJ databases">
        <authorList>
            <consortium name="Pathogen Informatics"/>
        </authorList>
    </citation>
    <scope>NUCLEOTIDE SEQUENCE [LARGE SCALE GENOMIC DNA]</scope>
    <source>
        <strain evidence="1 2">NCTC11868</strain>
    </source>
</reference>
<name>A0A3P6KCN9_SHIDY</name>
<gene>
    <name evidence="1" type="ORF">NCTC11868_00016</name>
</gene>
<protein>
    <submittedName>
        <fullName evidence="1">Uncharacterized protein</fullName>
    </submittedName>
</protein>
<accession>A0A3P6KCN9</accession>
<evidence type="ECO:0000313" key="2">
    <source>
        <dbReference type="Proteomes" id="UP000274225"/>
    </source>
</evidence>
<dbReference type="EMBL" id="UYIT01000002">
    <property type="protein sequence ID" value="VDG85854.1"/>
    <property type="molecule type" value="Genomic_DNA"/>
</dbReference>
<evidence type="ECO:0000313" key="1">
    <source>
        <dbReference type="EMBL" id="VDG85854.1"/>
    </source>
</evidence>